<comment type="caution">
    <text evidence="7">The sequence shown here is derived from an EMBL/GenBank/DDBJ whole genome shotgun (WGS) entry which is preliminary data.</text>
</comment>
<keyword evidence="4 6" id="KW-1133">Transmembrane helix</keyword>
<evidence type="ECO:0000256" key="5">
    <source>
        <dbReference type="ARBA" id="ARBA00023136"/>
    </source>
</evidence>
<keyword evidence="8" id="KW-1185">Reference proteome</keyword>
<accession>A0ABV6ZXY6</accession>
<evidence type="ECO:0000313" key="8">
    <source>
        <dbReference type="Proteomes" id="UP001595379"/>
    </source>
</evidence>
<dbReference type="PANTHER" id="PTHR10283">
    <property type="entry name" value="SOLUTE CARRIER FAMILY 13 MEMBER"/>
    <property type="match status" value="1"/>
</dbReference>
<gene>
    <name evidence="7" type="ORF">ACFOOR_09070</name>
</gene>
<dbReference type="PROSITE" id="PS01271">
    <property type="entry name" value="NA_SULFATE"/>
    <property type="match status" value="1"/>
</dbReference>
<evidence type="ECO:0000256" key="3">
    <source>
        <dbReference type="ARBA" id="ARBA00022692"/>
    </source>
</evidence>
<feature type="transmembrane region" description="Helical" evidence="6">
    <location>
        <begin position="490"/>
        <end position="510"/>
    </location>
</feature>
<feature type="transmembrane region" description="Helical" evidence="6">
    <location>
        <begin position="60"/>
        <end position="77"/>
    </location>
</feature>
<feature type="transmembrane region" description="Helical" evidence="6">
    <location>
        <begin position="220"/>
        <end position="239"/>
    </location>
</feature>
<dbReference type="PANTHER" id="PTHR10283:SF82">
    <property type="entry name" value="SOLUTE CARRIER FAMILY 13 MEMBER 2"/>
    <property type="match status" value="1"/>
</dbReference>
<feature type="transmembrane region" description="Helical" evidence="6">
    <location>
        <begin position="172"/>
        <end position="191"/>
    </location>
</feature>
<name>A0ABV6ZXY6_9PROT</name>
<dbReference type="CDD" id="cd01115">
    <property type="entry name" value="SLC13_permease"/>
    <property type="match status" value="1"/>
</dbReference>
<feature type="transmembrane region" description="Helical" evidence="6">
    <location>
        <begin position="395"/>
        <end position="417"/>
    </location>
</feature>
<feature type="transmembrane region" description="Helical" evidence="6">
    <location>
        <begin position="83"/>
        <end position="101"/>
    </location>
</feature>
<feature type="transmembrane region" description="Helical" evidence="6">
    <location>
        <begin position="12"/>
        <end position="29"/>
    </location>
</feature>
<comment type="subcellular location">
    <subcellularLocation>
        <location evidence="1">Membrane</location>
        <topology evidence="1">Multi-pass membrane protein</topology>
    </subcellularLocation>
</comment>
<protein>
    <submittedName>
        <fullName evidence="7">SLC13 family permease</fullName>
    </submittedName>
</protein>
<feature type="transmembrane region" description="Helical" evidence="6">
    <location>
        <begin position="424"/>
        <end position="443"/>
    </location>
</feature>
<feature type="transmembrane region" description="Helical" evidence="6">
    <location>
        <begin position="364"/>
        <end position="383"/>
    </location>
</feature>
<dbReference type="RefSeq" id="WP_343164569.1">
    <property type="nucleotide sequence ID" value="NZ_JBHRSV010000016.1"/>
</dbReference>
<keyword evidence="3 6" id="KW-0812">Transmembrane</keyword>
<dbReference type="Proteomes" id="UP001595379">
    <property type="component" value="Unassembled WGS sequence"/>
</dbReference>
<keyword evidence="2" id="KW-0813">Transport</keyword>
<evidence type="ECO:0000256" key="1">
    <source>
        <dbReference type="ARBA" id="ARBA00004141"/>
    </source>
</evidence>
<dbReference type="Pfam" id="PF00939">
    <property type="entry name" value="Na_sulph_symp"/>
    <property type="match status" value="1"/>
</dbReference>
<evidence type="ECO:0000313" key="7">
    <source>
        <dbReference type="EMBL" id="MFC2926257.1"/>
    </source>
</evidence>
<feature type="transmembrane region" description="Helical" evidence="6">
    <location>
        <begin position="275"/>
        <end position="301"/>
    </location>
</feature>
<dbReference type="EMBL" id="JBHRSV010000016">
    <property type="protein sequence ID" value="MFC2926257.1"/>
    <property type="molecule type" value="Genomic_DNA"/>
</dbReference>
<evidence type="ECO:0000256" key="2">
    <source>
        <dbReference type="ARBA" id="ARBA00022448"/>
    </source>
</evidence>
<feature type="transmembrane region" description="Helical" evidence="6">
    <location>
        <begin position="449"/>
        <end position="478"/>
    </location>
</feature>
<sequence>MARSPKPGLNSKTIGLFTGLALAGFIQLIPVPDGLTREAWLLASLAALMAAWWATEAIPIAATALIPMALFPLLGIASAGAAAAPYASTTVMLLLGGFIVAMTIERWNLHSRIALNVVSAFGGKPSMMIAGFMAASALLSMWISNTATTLMMIPIALKVAEEIQREGAGSKLFAPALALGVAYAASIGGVATPVGTPTNLIALEFMAREFGTPRMSFPEWMAMGVPAALLVIPLGWFVLTKWAFRVKGEGNPAARDVVREELRGLGPITAPEARAAMLFGVVAILWMGRVLPPELIAWTGLWSGGDWGWNPLLAWISEQAGLGITLVLNDMQIAVMGALAAFLIPAGGHAKGQALIDWETAARLPWNVIILFGGGISLAAALSSTGLADWLGSTMSFAAAWHPALLVFALVLFVLFLTELTSNVATISAFLPVMAALAAGAGVPPEQLIVPVAIAASCAFMLPVATAPNAIVYASGAVTQGQMIKAGVRLNLLAALAITAVGALIGPILFGG</sequence>
<feature type="transmembrane region" description="Helical" evidence="6">
    <location>
        <begin position="321"/>
        <end position="344"/>
    </location>
</feature>
<keyword evidence="5 6" id="KW-0472">Membrane</keyword>
<evidence type="ECO:0000256" key="4">
    <source>
        <dbReference type="ARBA" id="ARBA00022989"/>
    </source>
</evidence>
<dbReference type="InterPro" id="IPR031312">
    <property type="entry name" value="Na/sul_symport_CS"/>
</dbReference>
<organism evidence="7 8">
    <name type="scientific">Hyphobacterium vulgare</name>
    <dbReference type="NCBI Taxonomy" id="1736751"/>
    <lineage>
        <taxon>Bacteria</taxon>
        <taxon>Pseudomonadati</taxon>
        <taxon>Pseudomonadota</taxon>
        <taxon>Alphaproteobacteria</taxon>
        <taxon>Maricaulales</taxon>
        <taxon>Maricaulaceae</taxon>
        <taxon>Hyphobacterium</taxon>
    </lineage>
</organism>
<proteinExistence type="predicted"/>
<reference evidence="8" key="1">
    <citation type="journal article" date="2019" name="Int. J. Syst. Evol. Microbiol.">
        <title>The Global Catalogue of Microorganisms (GCM) 10K type strain sequencing project: providing services to taxonomists for standard genome sequencing and annotation.</title>
        <authorList>
            <consortium name="The Broad Institute Genomics Platform"/>
            <consortium name="The Broad Institute Genome Sequencing Center for Infectious Disease"/>
            <person name="Wu L."/>
            <person name="Ma J."/>
        </authorList>
    </citation>
    <scope>NUCLEOTIDE SEQUENCE [LARGE SCALE GENOMIC DNA]</scope>
    <source>
        <strain evidence="8">KCTC 52487</strain>
    </source>
</reference>
<evidence type="ECO:0000256" key="6">
    <source>
        <dbReference type="SAM" id="Phobius"/>
    </source>
</evidence>
<dbReference type="InterPro" id="IPR001898">
    <property type="entry name" value="SLC13A/DASS"/>
</dbReference>